<gene>
    <name evidence="2" type="ORF">L1049_005243</name>
</gene>
<dbReference type="EMBL" id="JBBPBK010000007">
    <property type="protein sequence ID" value="KAK9282329.1"/>
    <property type="molecule type" value="Genomic_DNA"/>
</dbReference>
<organism evidence="2 3">
    <name type="scientific">Liquidambar formosana</name>
    <name type="common">Formosan gum</name>
    <dbReference type="NCBI Taxonomy" id="63359"/>
    <lineage>
        <taxon>Eukaryota</taxon>
        <taxon>Viridiplantae</taxon>
        <taxon>Streptophyta</taxon>
        <taxon>Embryophyta</taxon>
        <taxon>Tracheophyta</taxon>
        <taxon>Spermatophyta</taxon>
        <taxon>Magnoliopsida</taxon>
        <taxon>eudicotyledons</taxon>
        <taxon>Gunneridae</taxon>
        <taxon>Pentapetalae</taxon>
        <taxon>Saxifragales</taxon>
        <taxon>Altingiaceae</taxon>
        <taxon>Liquidambar</taxon>
    </lineage>
</organism>
<feature type="compositionally biased region" description="Basic and acidic residues" evidence="1">
    <location>
        <begin position="289"/>
        <end position="306"/>
    </location>
</feature>
<feature type="compositionally biased region" description="Low complexity" evidence="1">
    <location>
        <begin position="396"/>
        <end position="406"/>
    </location>
</feature>
<evidence type="ECO:0000313" key="3">
    <source>
        <dbReference type="Proteomes" id="UP001415857"/>
    </source>
</evidence>
<dbReference type="AlphaFoldDB" id="A0AAP0RPK0"/>
<protein>
    <submittedName>
        <fullName evidence="2">Uncharacterized protein</fullName>
    </submittedName>
</protein>
<dbReference type="PANTHER" id="PTHR31008:SF15">
    <property type="entry name" value="GPI-ANCHORED ADHESIN-LIKE PROTEIN"/>
    <property type="match status" value="1"/>
</dbReference>
<accession>A0AAP0RPK0</accession>
<feature type="compositionally biased region" description="Low complexity" evidence="1">
    <location>
        <begin position="264"/>
        <end position="279"/>
    </location>
</feature>
<dbReference type="PANTHER" id="PTHR31008">
    <property type="entry name" value="COP1-INTERACTING PROTEIN-RELATED"/>
    <property type="match status" value="1"/>
</dbReference>
<dbReference type="Proteomes" id="UP001415857">
    <property type="component" value="Unassembled WGS sequence"/>
</dbReference>
<feature type="region of interest" description="Disordered" evidence="1">
    <location>
        <begin position="382"/>
        <end position="406"/>
    </location>
</feature>
<name>A0AAP0RPK0_LIQFO</name>
<evidence type="ECO:0000313" key="2">
    <source>
        <dbReference type="EMBL" id="KAK9282329.1"/>
    </source>
</evidence>
<feature type="region of interest" description="Disordered" evidence="1">
    <location>
        <begin position="216"/>
        <end position="321"/>
    </location>
</feature>
<keyword evidence="3" id="KW-1185">Reference proteome</keyword>
<evidence type="ECO:0000256" key="1">
    <source>
        <dbReference type="SAM" id="MobiDB-lite"/>
    </source>
</evidence>
<proteinExistence type="predicted"/>
<sequence length="435" mass="47336">MKSDTPLDYAVFQLSPKRSRCELFVSSDGNTEKLASGLVKPFVTHLKVAEEQVARAVQSIKLEVEKRRNAETWFTKGTLERFVRFVSTPEVLELVNTFDAEMSQLESARRIYSQGMGDQPSGASGGDVTGATAAADATKKELLRAIDVRLVAVKQDLTTAYARASAAGFNPDTILELQLFANRFGAHRLNEACSKFTSLCQRRPELINPWKAGGVDDRLVRSSTGSDMSIDDPTEDHIGSHLPQQLHNHPAGLQPDATQKQHFQQSKPSTCQQPTSSSSVTFPLRRTQSGKDEGRESDGGEKKEEEAATESFQTSQPARRLSVQDRINLFENKQKESSGSAGKPVVVGKSLELRRLSSDVSSSTASAAEKAVLRRWSGASDMSIDLNGSEKKDIESPLCTPSSSSVSQTKSAAFLGVCVSEEKDQKGLNDTAVFC</sequence>
<reference evidence="2 3" key="1">
    <citation type="journal article" date="2024" name="Plant J.">
        <title>Genome sequences and population genomics reveal climatic adaptation and genomic divergence between two closely related sweetgum species.</title>
        <authorList>
            <person name="Xu W.Q."/>
            <person name="Ren C.Q."/>
            <person name="Zhang X.Y."/>
            <person name="Comes H.P."/>
            <person name="Liu X.H."/>
            <person name="Li Y.G."/>
            <person name="Kettle C.J."/>
            <person name="Jalonen R."/>
            <person name="Gaisberger H."/>
            <person name="Ma Y.Z."/>
            <person name="Qiu Y.X."/>
        </authorList>
    </citation>
    <scope>NUCLEOTIDE SEQUENCE [LARGE SCALE GENOMIC DNA]</scope>
    <source>
        <strain evidence="2">Hangzhou</strain>
    </source>
</reference>
<comment type="caution">
    <text evidence="2">The sequence shown here is derived from an EMBL/GenBank/DDBJ whole genome shotgun (WGS) entry which is preliminary data.</text>
</comment>